<name>J3JKW7_ACTNH</name>
<comment type="caution">
    <text evidence="1">The sequence shown here is derived from an EMBL/GenBank/DDBJ whole genome shotgun (WGS) entry which is preliminary data.</text>
</comment>
<reference evidence="1 2" key="1">
    <citation type="submission" date="2012-07" db="EMBL/GenBank/DDBJ databases">
        <authorList>
            <person name="Durkin A.S."/>
            <person name="McCorrison J."/>
            <person name="Torralba M."/>
            <person name="Gillis M."/>
            <person name="Methe B."/>
            <person name="Sutton G."/>
            <person name="Nelson K.E."/>
        </authorList>
    </citation>
    <scope>NUCLEOTIDE SEQUENCE [LARGE SCALE GENOMIC DNA]</scope>
    <source>
        <strain evidence="2">ATCC 12104 / DSM 43013 / CCUG 2238 / JCM 8349 / NCTC 10301 / Howell 279</strain>
    </source>
</reference>
<sequence>MMGRGSVAQYTTEGTDLTAILVEGEPLGGECSYYACMPSKALLGPIEVAAASANLSGLRPSELSAPDLLARHDEWVSRRAVILATGAEPVVSAPLQGLEAWG</sequence>
<dbReference type="Proteomes" id="UP000007814">
    <property type="component" value="Unassembled WGS sequence"/>
</dbReference>
<dbReference type="EMBL" id="ALJK01000045">
    <property type="protein sequence ID" value="EJN85719.1"/>
    <property type="molecule type" value="Genomic_DNA"/>
</dbReference>
<dbReference type="Gene3D" id="3.50.50.60">
    <property type="entry name" value="FAD/NAD(P)-binding domain"/>
    <property type="match status" value="1"/>
</dbReference>
<evidence type="ECO:0008006" key="3">
    <source>
        <dbReference type="Google" id="ProtNLM"/>
    </source>
</evidence>
<organism evidence="1 2">
    <name type="scientific">Actinomyces naeslundii (strain ATCC 12104 / DSM 43013 / CCUG 2238 / JCM 8349 / NCTC 10301 / Howell 279)</name>
    <dbReference type="NCBI Taxonomy" id="1115803"/>
    <lineage>
        <taxon>Bacteria</taxon>
        <taxon>Bacillati</taxon>
        <taxon>Actinomycetota</taxon>
        <taxon>Actinomycetes</taxon>
        <taxon>Actinomycetales</taxon>
        <taxon>Actinomycetaceae</taxon>
        <taxon>Actinomyces</taxon>
    </lineage>
</organism>
<protein>
    <recommendedName>
        <fullName evidence="3">Pyridine nucleotide-disulfide oxidoreductase</fullName>
    </recommendedName>
</protein>
<accession>J3JKW7</accession>
<evidence type="ECO:0000313" key="1">
    <source>
        <dbReference type="EMBL" id="EJN85719.1"/>
    </source>
</evidence>
<dbReference type="AlphaFoldDB" id="J3JKW7"/>
<gene>
    <name evidence="1" type="ORF">HMPREF1129_2255</name>
</gene>
<dbReference type="SUPFAM" id="SSF51905">
    <property type="entry name" value="FAD/NAD(P)-binding domain"/>
    <property type="match status" value="1"/>
</dbReference>
<evidence type="ECO:0000313" key="2">
    <source>
        <dbReference type="Proteomes" id="UP000007814"/>
    </source>
</evidence>
<proteinExistence type="predicted"/>
<dbReference type="PATRIC" id="fig|1115803.3.peg.550"/>
<dbReference type="eggNOG" id="COG1249">
    <property type="taxonomic scope" value="Bacteria"/>
</dbReference>
<dbReference type="InterPro" id="IPR036188">
    <property type="entry name" value="FAD/NAD-bd_sf"/>
</dbReference>